<name>A0ABW4QVQ5_9BACT</name>
<comment type="caution">
    <text evidence="1">The sequence shown here is derived from an EMBL/GenBank/DDBJ whole genome shotgun (WGS) entry which is preliminary data.</text>
</comment>
<dbReference type="RefSeq" id="WP_382313652.1">
    <property type="nucleotide sequence ID" value="NZ_JBHUFD010000003.1"/>
</dbReference>
<sequence length="80" mass="9347">MVVKEKQALKAIHRLLIEGRRLSREGMSGPDSFTYFDELEGLMGYVIAWQEDRSDFFESELGRVCNEVKAPHILKRFKRS</sequence>
<evidence type="ECO:0000313" key="2">
    <source>
        <dbReference type="Proteomes" id="UP001597197"/>
    </source>
</evidence>
<reference evidence="2" key="1">
    <citation type="journal article" date="2019" name="Int. J. Syst. Evol. Microbiol.">
        <title>The Global Catalogue of Microorganisms (GCM) 10K type strain sequencing project: providing services to taxonomists for standard genome sequencing and annotation.</title>
        <authorList>
            <consortium name="The Broad Institute Genomics Platform"/>
            <consortium name="The Broad Institute Genome Sequencing Center for Infectious Disease"/>
            <person name="Wu L."/>
            <person name="Ma J."/>
        </authorList>
    </citation>
    <scope>NUCLEOTIDE SEQUENCE [LARGE SCALE GENOMIC DNA]</scope>
    <source>
        <strain evidence="2">CGMCC 1.15795</strain>
    </source>
</reference>
<gene>
    <name evidence="1" type="ORF">ACFSDX_11865</name>
</gene>
<accession>A0ABW4QVQ5</accession>
<dbReference type="EMBL" id="JBHUFD010000003">
    <property type="protein sequence ID" value="MFD1873130.1"/>
    <property type="molecule type" value="Genomic_DNA"/>
</dbReference>
<organism evidence="1 2">
    <name type="scientific">Hymenobacter bucti</name>
    <dbReference type="NCBI Taxonomy" id="1844114"/>
    <lineage>
        <taxon>Bacteria</taxon>
        <taxon>Pseudomonadati</taxon>
        <taxon>Bacteroidota</taxon>
        <taxon>Cytophagia</taxon>
        <taxon>Cytophagales</taxon>
        <taxon>Hymenobacteraceae</taxon>
        <taxon>Hymenobacter</taxon>
    </lineage>
</organism>
<dbReference type="Proteomes" id="UP001597197">
    <property type="component" value="Unassembled WGS sequence"/>
</dbReference>
<evidence type="ECO:0000313" key="1">
    <source>
        <dbReference type="EMBL" id="MFD1873130.1"/>
    </source>
</evidence>
<proteinExistence type="predicted"/>
<protein>
    <submittedName>
        <fullName evidence="1">Uncharacterized protein</fullName>
    </submittedName>
</protein>
<keyword evidence="2" id="KW-1185">Reference proteome</keyword>